<proteinExistence type="predicted"/>
<reference evidence="2" key="2">
    <citation type="submission" date="2018-03" db="EMBL/GenBank/DDBJ databases">
        <title>The Triticum urartu genome reveals the dynamic nature of wheat genome evolution.</title>
        <authorList>
            <person name="Ling H."/>
            <person name="Ma B."/>
            <person name="Shi X."/>
            <person name="Liu H."/>
            <person name="Dong L."/>
            <person name="Sun H."/>
            <person name="Cao Y."/>
            <person name="Gao Q."/>
            <person name="Zheng S."/>
            <person name="Li Y."/>
            <person name="Yu Y."/>
            <person name="Du H."/>
            <person name="Qi M."/>
            <person name="Li Y."/>
            <person name="Yu H."/>
            <person name="Cui Y."/>
            <person name="Wang N."/>
            <person name="Chen C."/>
            <person name="Wu H."/>
            <person name="Zhao Y."/>
            <person name="Zhang J."/>
            <person name="Li Y."/>
            <person name="Zhou W."/>
            <person name="Zhang B."/>
            <person name="Hu W."/>
            <person name="Eijk M."/>
            <person name="Tang J."/>
            <person name="Witsenboer H."/>
            <person name="Zhao S."/>
            <person name="Li Z."/>
            <person name="Zhang A."/>
            <person name="Wang D."/>
            <person name="Liang C."/>
        </authorList>
    </citation>
    <scope>NUCLEOTIDE SEQUENCE [LARGE SCALE GENOMIC DNA]</scope>
    <source>
        <strain evidence="2">cv. G1812</strain>
    </source>
</reference>
<keyword evidence="1" id="KW-0732">Signal</keyword>
<reference evidence="2" key="3">
    <citation type="submission" date="2022-06" db="UniProtKB">
        <authorList>
            <consortium name="EnsemblPlants"/>
        </authorList>
    </citation>
    <scope>IDENTIFICATION</scope>
</reference>
<evidence type="ECO:0000256" key="1">
    <source>
        <dbReference type="SAM" id="SignalP"/>
    </source>
</evidence>
<protein>
    <submittedName>
        <fullName evidence="2">Uncharacterized protein</fullName>
    </submittedName>
</protein>
<dbReference type="AlphaFoldDB" id="A0A8R7PUB9"/>
<dbReference type="Proteomes" id="UP000015106">
    <property type="component" value="Chromosome 3"/>
</dbReference>
<feature type="chain" id="PRO_5035844116" evidence="1">
    <location>
        <begin position="20"/>
        <end position="80"/>
    </location>
</feature>
<evidence type="ECO:0000313" key="3">
    <source>
        <dbReference type="Proteomes" id="UP000015106"/>
    </source>
</evidence>
<name>A0A8R7PUB9_TRIUA</name>
<dbReference type="EnsemblPlants" id="TuG1812G0300003058.01.T01">
    <property type="protein sequence ID" value="TuG1812G0300003058.01.T01.cds316086"/>
    <property type="gene ID" value="TuG1812G0300003058.01"/>
</dbReference>
<keyword evidence="3" id="KW-1185">Reference proteome</keyword>
<sequence length="80" mass="7970">MHCFFNAAVGAGGFTMSLALLHPGDAGAVRRSTPKILTALCTGAGDWSTGSAGAGLLVLGRCLQSMKSLLASPVLPAAAR</sequence>
<dbReference type="Gramene" id="TuG1812G0300003058.01.T01">
    <property type="protein sequence ID" value="TuG1812G0300003058.01.T01.cds316086"/>
    <property type="gene ID" value="TuG1812G0300003058.01"/>
</dbReference>
<organism evidence="2 3">
    <name type="scientific">Triticum urartu</name>
    <name type="common">Red wild einkorn</name>
    <name type="synonym">Crithodium urartu</name>
    <dbReference type="NCBI Taxonomy" id="4572"/>
    <lineage>
        <taxon>Eukaryota</taxon>
        <taxon>Viridiplantae</taxon>
        <taxon>Streptophyta</taxon>
        <taxon>Embryophyta</taxon>
        <taxon>Tracheophyta</taxon>
        <taxon>Spermatophyta</taxon>
        <taxon>Magnoliopsida</taxon>
        <taxon>Liliopsida</taxon>
        <taxon>Poales</taxon>
        <taxon>Poaceae</taxon>
        <taxon>BOP clade</taxon>
        <taxon>Pooideae</taxon>
        <taxon>Triticodae</taxon>
        <taxon>Triticeae</taxon>
        <taxon>Triticinae</taxon>
        <taxon>Triticum</taxon>
    </lineage>
</organism>
<feature type="signal peptide" evidence="1">
    <location>
        <begin position="1"/>
        <end position="19"/>
    </location>
</feature>
<evidence type="ECO:0000313" key="2">
    <source>
        <dbReference type="EnsemblPlants" id="TuG1812G0300003058.01.T01.cds316086"/>
    </source>
</evidence>
<accession>A0A8R7PUB9</accession>
<reference evidence="3" key="1">
    <citation type="journal article" date="2013" name="Nature">
        <title>Draft genome of the wheat A-genome progenitor Triticum urartu.</title>
        <authorList>
            <person name="Ling H.Q."/>
            <person name="Zhao S."/>
            <person name="Liu D."/>
            <person name="Wang J."/>
            <person name="Sun H."/>
            <person name="Zhang C."/>
            <person name="Fan H."/>
            <person name="Li D."/>
            <person name="Dong L."/>
            <person name="Tao Y."/>
            <person name="Gao C."/>
            <person name="Wu H."/>
            <person name="Li Y."/>
            <person name="Cui Y."/>
            <person name="Guo X."/>
            <person name="Zheng S."/>
            <person name="Wang B."/>
            <person name="Yu K."/>
            <person name="Liang Q."/>
            <person name="Yang W."/>
            <person name="Lou X."/>
            <person name="Chen J."/>
            <person name="Feng M."/>
            <person name="Jian J."/>
            <person name="Zhang X."/>
            <person name="Luo G."/>
            <person name="Jiang Y."/>
            <person name="Liu J."/>
            <person name="Wang Z."/>
            <person name="Sha Y."/>
            <person name="Zhang B."/>
            <person name="Wu H."/>
            <person name="Tang D."/>
            <person name="Shen Q."/>
            <person name="Xue P."/>
            <person name="Zou S."/>
            <person name="Wang X."/>
            <person name="Liu X."/>
            <person name="Wang F."/>
            <person name="Yang Y."/>
            <person name="An X."/>
            <person name="Dong Z."/>
            <person name="Zhang K."/>
            <person name="Zhang X."/>
            <person name="Luo M.C."/>
            <person name="Dvorak J."/>
            <person name="Tong Y."/>
            <person name="Wang J."/>
            <person name="Yang H."/>
            <person name="Li Z."/>
            <person name="Wang D."/>
            <person name="Zhang A."/>
            <person name="Wang J."/>
        </authorList>
    </citation>
    <scope>NUCLEOTIDE SEQUENCE</scope>
    <source>
        <strain evidence="3">cv. G1812</strain>
    </source>
</reference>